<dbReference type="STRING" id="1036808.A0A0C3D243"/>
<dbReference type="OrthoDB" id="2674601at2759"/>
<dbReference type="AlphaFoldDB" id="A0A0C3D243"/>
<sequence>MTSIATAKLPGPWNAGDLHLVSLTITPSLCEMVTSIWNLTLIARSEKYAPLNAKDLNRRPSLLNSRFILVTQELRLSPSLRLRLFSVKMVFPCGECTEAVRTKDALKKHIERRHPKPLQFEHDGTVYVSSTRNGRYICPVDCSGGSSYKERKDLWSHLAQAHGMQVHSFRTVTDKNPGPEDNGTQVGGAGAIPDDHSHTAEVVESNGEPEDTTEQDQIPNSSRVELIRGKDYLVYDEILDQIGIFYHNALHVFICKTCKAVLSKNTIRGHENKHGYDLLQGDLEEIDRWCTSNHVHSLAETVNLPLPRGPSVQGILPPVDGFACIASPDCMYAAVSVNSMRRHARDAHNVHRSPDNNLRLAKVQRLFRSVNSAYFEVEPDPADLNIPHDQEVCRALDSIWIPSLEDSRVYSTDNDRDRPPFIRMTSWDEFLPHVREQPTLRKKLLELRVLQSHEYKKLHRAMLLYLRSNRKWLDWHPDHLSLRKTLIHGTNIPRDGQHYWSNVFYSNTGYPSCFVYFLWGMIRIRVGFDTEFSFGLSETQTENLDHLIDSLKGCDIQEADYEDHADFTFPELHNLLWSLVEQSTNLSWGGPFEKYLWLRALKEDGNFSDVGHITLVIARLKHLINVVAL</sequence>
<dbReference type="Gene3D" id="3.30.160.60">
    <property type="entry name" value="Classic Zinc Finger"/>
    <property type="match status" value="1"/>
</dbReference>
<evidence type="ECO:0000259" key="2">
    <source>
        <dbReference type="PROSITE" id="PS00028"/>
    </source>
</evidence>
<evidence type="ECO:0000313" key="3">
    <source>
        <dbReference type="EMBL" id="KIM50474.1"/>
    </source>
</evidence>
<organism evidence="3 4">
    <name type="scientific">Scleroderma citrinum Foug A</name>
    <dbReference type="NCBI Taxonomy" id="1036808"/>
    <lineage>
        <taxon>Eukaryota</taxon>
        <taxon>Fungi</taxon>
        <taxon>Dikarya</taxon>
        <taxon>Basidiomycota</taxon>
        <taxon>Agaricomycotina</taxon>
        <taxon>Agaricomycetes</taxon>
        <taxon>Agaricomycetidae</taxon>
        <taxon>Boletales</taxon>
        <taxon>Sclerodermatineae</taxon>
        <taxon>Sclerodermataceae</taxon>
        <taxon>Scleroderma</taxon>
    </lineage>
</organism>
<keyword evidence="4" id="KW-1185">Reference proteome</keyword>
<dbReference type="InParanoid" id="A0A0C3D243"/>
<dbReference type="Pfam" id="PF12013">
    <property type="entry name" value="OrsD"/>
    <property type="match status" value="1"/>
</dbReference>
<dbReference type="Proteomes" id="UP000053989">
    <property type="component" value="Unassembled WGS sequence"/>
</dbReference>
<dbReference type="InterPro" id="IPR022698">
    <property type="entry name" value="OrsD"/>
</dbReference>
<reference evidence="4" key="2">
    <citation type="submission" date="2015-01" db="EMBL/GenBank/DDBJ databases">
        <title>Evolutionary Origins and Diversification of the Mycorrhizal Mutualists.</title>
        <authorList>
            <consortium name="DOE Joint Genome Institute"/>
            <consortium name="Mycorrhizal Genomics Consortium"/>
            <person name="Kohler A."/>
            <person name="Kuo A."/>
            <person name="Nagy L.G."/>
            <person name="Floudas D."/>
            <person name="Copeland A."/>
            <person name="Barry K.W."/>
            <person name="Cichocki N."/>
            <person name="Veneault-Fourrey C."/>
            <person name="LaButti K."/>
            <person name="Lindquist E.A."/>
            <person name="Lipzen A."/>
            <person name="Lundell T."/>
            <person name="Morin E."/>
            <person name="Murat C."/>
            <person name="Riley R."/>
            <person name="Ohm R."/>
            <person name="Sun H."/>
            <person name="Tunlid A."/>
            <person name="Henrissat B."/>
            <person name="Grigoriev I.V."/>
            <person name="Hibbett D.S."/>
            <person name="Martin F."/>
        </authorList>
    </citation>
    <scope>NUCLEOTIDE SEQUENCE [LARGE SCALE GENOMIC DNA]</scope>
    <source>
        <strain evidence="4">Foug A</strain>
    </source>
</reference>
<dbReference type="EMBL" id="KN822419">
    <property type="protein sequence ID" value="KIM50474.1"/>
    <property type="molecule type" value="Genomic_DNA"/>
</dbReference>
<gene>
    <name evidence="3" type="ORF">SCLCIDRAFT_12337</name>
</gene>
<feature type="domain" description="C2H2-type" evidence="2">
    <location>
        <begin position="93"/>
        <end position="114"/>
    </location>
</feature>
<feature type="non-terminal residue" evidence="3">
    <location>
        <position position="629"/>
    </location>
</feature>
<dbReference type="InterPro" id="IPR013087">
    <property type="entry name" value="Znf_C2H2_type"/>
</dbReference>
<evidence type="ECO:0000313" key="4">
    <source>
        <dbReference type="Proteomes" id="UP000053989"/>
    </source>
</evidence>
<feature type="region of interest" description="Disordered" evidence="1">
    <location>
        <begin position="200"/>
        <end position="219"/>
    </location>
</feature>
<accession>A0A0C3D243</accession>
<protein>
    <recommendedName>
        <fullName evidence="2">C2H2-type domain-containing protein</fullName>
    </recommendedName>
</protein>
<proteinExistence type="predicted"/>
<feature type="region of interest" description="Disordered" evidence="1">
    <location>
        <begin position="171"/>
        <end position="195"/>
    </location>
</feature>
<name>A0A0C3D243_9AGAM</name>
<dbReference type="SMART" id="SM00355">
    <property type="entry name" value="ZnF_C2H2"/>
    <property type="match status" value="4"/>
</dbReference>
<reference evidence="3 4" key="1">
    <citation type="submission" date="2014-04" db="EMBL/GenBank/DDBJ databases">
        <authorList>
            <consortium name="DOE Joint Genome Institute"/>
            <person name="Kuo A."/>
            <person name="Kohler A."/>
            <person name="Nagy L.G."/>
            <person name="Floudas D."/>
            <person name="Copeland A."/>
            <person name="Barry K.W."/>
            <person name="Cichocki N."/>
            <person name="Veneault-Fourrey C."/>
            <person name="LaButti K."/>
            <person name="Lindquist E.A."/>
            <person name="Lipzen A."/>
            <person name="Lundell T."/>
            <person name="Morin E."/>
            <person name="Murat C."/>
            <person name="Sun H."/>
            <person name="Tunlid A."/>
            <person name="Henrissat B."/>
            <person name="Grigoriev I.V."/>
            <person name="Hibbett D.S."/>
            <person name="Martin F."/>
            <person name="Nordberg H.P."/>
            <person name="Cantor M.N."/>
            <person name="Hua S.X."/>
        </authorList>
    </citation>
    <scope>NUCLEOTIDE SEQUENCE [LARGE SCALE GENOMIC DNA]</scope>
    <source>
        <strain evidence="3 4">Foug A</strain>
    </source>
</reference>
<dbReference type="PROSITE" id="PS00028">
    <property type="entry name" value="ZINC_FINGER_C2H2_1"/>
    <property type="match status" value="1"/>
</dbReference>
<evidence type="ECO:0000256" key="1">
    <source>
        <dbReference type="SAM" id="MobiDB-lite"/>
    </source>
</evidence>
<dbReference type="HOGENOM" id="CLU_435205_0_0_1"/>